<dbReference type="KEGG" id="capn:CBG49_03590"/>
<keyword evidence="3" id="KW-1185">Reference proteome</keyword>
<dbReference type="RefSeq" id="WP_088593415.1">
    <property type="nucleotide sequence ID" value="NZ_CP022022.1"/>
</dbReference>
<evidence type="ECO:0000313" key="3">
    <source>
        <dbReference type="Proteomes" id="UP000197007"/>
    </source>
</evidence>
<dbReference type="AlphaFoldDB" id="A0A1Z4BLS7"/>
<dbReference type="EMBL" id="CP022022">
    <property type="protein sequence ID" value="ASF42246.1"/>
    <property type="molecule type" value="Genomic_DNA"/>
</dbReference>
<sequence>MKKLLLSLLLGATVSVFSQEKETAKDSIPYAKWSCEFDAGLGLAEMVSSDFQMRGDVMRAQMRVLYSPEKNLRFEMGFGVSEFSQGGFHQSESNYAMLNVSTLDVPVRLAIVTPVSPNIGIVTGAGLHVSAPLWRQFKTQDVDNKDWIGGTVNLGYHIFAGADLYASDHSKLAIYGEIGGSFMNKGNYITRYHAIINFSYIYTL</sequence>
<accession>A0A1Z4BLS7</accession>
<keyword evidence="1" id="KW-0732">Signal</keyword>
<reference evidence="3" key="1">
    <citation type="submission" date="2017-06" db="EMBL/GenBank/DDBJ databases">
        <title>Complete genome sequence of Capnocytophaga sp. KCOM 1579 (=ChDC OS43) isolated from a human refractory periapical abscess lesion.</title>
        <authorList>
            <person name="Kook J.-K."/>
            <person name="Park S.-N."/>
            <person name="Lim Y.K."/>
            <person name="Roh H."/>
        </authorList>
    </citation>
    <scope>NUCLEOTIDE SEQUENCE [LARGE SCALE GENOMIC DNA]</scope>
    <source>
        <strain evidence="3">ChDC OS43</strain>
    </source>
</reference>
<evidence type="ECO:0008006" key="4">
    <source>
        <dbReference type="Google" id="ProtNLM"/>
    </source>
</evidence>
<evidence type="ECO:0000313" key="2">
    <source>
        <dbReference type="EMBL" id="ASF42246.1"/>
    </source>
</evidence>
<protein>
    <recommendedName>
        <fullName evidence="4">Outer membrane protein beta-barrel domain-containing protein</fullName>
    </recommendedName>
</protein>
<gene>
    <name evidence="2" type="ORF">CBG49_03590</name>
</gene>
<name>A0A1Z4BLS7_9FLAO</name>
<evidence type="ECO:0000256" key="1">
    <source>
        <dbReference type="SAM" id="SignalP"/>
    </source>
</evidence>
<feature type="signal peptide" evidence="1">
    <location>
        <begin position="1"/>
        <end position="18"/>
    </location>
</feature>
<dbReference type="Proteomes" id="UP000197007">
    <property type="component" value="Chromosome"/>
</dbReference>
<proteinExistence type="predicted"/>
<feature type="chain" id="PRO_5012147887" description="Outer membrane protein beta-barrel domain-containing protein" evidence="1">
    <location>
        <begin position="19"/>
        <end position="204"/>
    </location>
</feature>
<organism evidence="2 3">
    <name type="scientific">Capnocytophaga endodontalis</name>
    <dbReference type="NCBI Taxonomy" id="2708117"/>
    <lineage>
        <taxon>Bacteria</taxon>
        <taxon>Pseudomonadati</taxon>
        <taxon>Bacteroidota</taxon>
        <taxon>Flavobacteriia</taxon>
        <taxon>Flavobacteriales</taxon>
        <taxon>Flavobacteriaceae</taxon>
        <taxon>Capnocytophaga</taxon>
    </lineage>
</organism>